<keyword evidence="5" id="KW-0411">Iron-sulfur</keyword>
<evidence type="ECO:0000313" key="7">
    <source>
        <dbReference type="EMBL" id="RJF78391.1"/>
    </source>
</evidence>
<keyword evidence="2" id="KW-0479">Metal-binding</keyword>
<dbReference type="GO" id="GO:0046872">
    <property type="term" value="F:metal ion binding"/>
    <property type="evidence" value="ECO:0007669"/>
    <property type="project" value="UniProtKB-KW"/>
</dbReference>
<dbReference type="FunFam" id="3.10.20.30:FF:000020">
    <property type="entry name" value="Xanthine dehydrogenase iron-sulfur subunit"/>
    <property type="match status" value="1"/>
</dbReference>
<name>A0A418VQ96_9PROT</name>
<dbReference type="InterPro" id="IPR036884">
    <property type="entry name" value="2Fe-2S-bd_dom_sf"/>
</dbReference>
<dbReference type="EMBL" id="QYUL01000004">
    <property type="protein sequence ID" value="RJF78391.1"/>
    <property type="molecule type" value="Genomic_DNA"/>
</dbReference>
<proteinExistence type="predicted"/>
<dbReference type="CDD" id="cd00207">
    <property type="entry name" value="fer2"/>
    <property type="match status" value="1"/>
</dbReference>
<dbReference type="Pfam" id="PF01799">
    <property type="entry name" value="Fer2_2"/>
    <property type="match status" value="1"/>
</dbReference>
<dbReference type="Pfam" id="PF00111">
    <property type="entry name" value="Fer2"/>
    <property type="match status" value="1"/>
</dbReference>
<dbReference type="Proteomes" id="UP000283458">
    <property type="component" value="Unassembled WGS sequence"/>
</dbReference>
<dbReference type="AlphaFoldDB" id="A0A418VQ96"/>
<dbReference type="SUPFAM" id="SSF47741">
    <property type="entry name" value="CO dehydrogenase ISP C-domain like"/>
    <property type="match status" value="1"/>
</dbReference>
<reference evidence="7 8" key="1">
    <citation type="submission" date="2018-09" db="EMBL/GenBank/DDBJ databases">
        <authorList>
            <person name="Zhu H."/>
        </authorList>
    </citation>
    <scope>NUCLEOTIDE SEQUENCE [LARGE SCALE GENOMIC DNA]</scope>
    <source>
        <strain evidence="7 8">K2W22B-5</strain>
    </source>
</reference>
<dbReference type="GO" id="GO:0051537">
    <property type="term" value="F:2 iron, 2 sulfur cluster binding"/>
    <property type="evidence" value="ECO:0007669"/>
    <property type="project" value="UniProtKB-KW"/>
</dbReference>
<keyword evidence="3" id="KW-0560">Oxidoreductase</keyword>
<dbReference type="InterPro" id="IPR051452">
    <property type="entry name" value="Diverse_Oxidoreductases"/>
</dbReference>
<dbReference type="PROSITE" id="PS00197">
    <property type="entry name" value="2FE2S_FER_1"/>
    <property type="match status" value="1"/>
</dbReference>
<dbReference type="RefSeq" id="WP_119833529.1">
    <property type="nucleotide sequence ID" value="NZ_QYUL01000004.1"/>
</dbReference>
<evidence type="ECO:0000256" key="5">
    <source>
        <dbReference type="ARBA" id="ARBA00023014"/>
    </source>
</evidence>
<evidence type="ECO:0000256" key="4">
    <source>
        <dbReference type="ARBA" id="ARBA00023004"/>
    </source>
</evidence>
<evidence type="ECO:0000256" key="1">
    <source>
        <dbReference type="ARBA" id="ARBA00022714"/>
    </source>
</evidence>
<keyword evidence="4" id="KW-0408">Iron</keyword>
<evidence type="ECO:0000313" key="8">
    <source>
        <dbReference type="Proteomes" id="UP000283458"/>
    </source>
</evidence>
<organism evidence="7 8">
    <name type="scientific">Azospirillum cavernae</name>
    <dbReference type="NCBI Taxonomy" id="2320860"/>
    <lineage>
        <taxon>Bacteria</taxon>
        <taxon>Pseudomonadati</taxon>
        <taxon>Pseudomonadota</taxon>
        <taxon>Alphaproteobacteria</taxon>
        <taxon>Rhodospirillales</taxon>
        <taxon>Azospirillaceae</taxon>
        <taxon>Azospirillum</taxon>
    </lineage>
</organism>
<feature type="domain" description="2Fe-2S ferredoxin-type" evidence="6">
    <location>
        <begin position="1"/>
        <end position="77"/>
    </location>
</feature>
<dbReference type="PANTHER" id="PTHR44379:SF2">
    <property type="entry name" value="BLR6218 PROTEIN"/>
    <property type="match status" value="1"/>
</dbReference>
<keyword evidence="1" id="KW-0001">2Fe-2S</keyword>
<dbReference type="InterPro" id="IPR006058">
    <property type="entry name" value="2Fe2S_fd_BS"/>
</dbReference>
<dbReference type="Gene3D" id="3.10.20.30">
    <property type="match status" value="1"/>
</dbReference>
<dbReference type="SUPFAM" id="SSF54292">
    <property type="entry name" value="2Fe-2S ferredoxin-like"/>
    <property type="match status" value="1"/>
</dbReference>
<gene>
    <name evidence="7" type="ORF">D3877_25215</name>
</gene>
<dbReference type="InterPro" id="IPR012675">
    <property type="entry name" value="Beta-grasp_dom_sf"/>
</dbReference>
<dbReference type="OrthoDB" id="7375656at2"/>
<dbReference type="PROSITE" id="PS51085">
    <property type="entry name" value="2FE2S_FER_2"/>
    <property type="match status" value="1"/>
</dbReference>
<protein>
    <submittedName>
        <fullName evidence="7">(2Fe-2S)-binding protein</fullName>
    </submittedName>
</protein>
<sequence>MIRITVNGQERQVDVPDDMPLLWVLRDELNMTGTKFGCGIAQCGACTVHVDGAPTRACQTPVGTLAAGAKVTTIEGASGKVAEAVRAAWQKLDVVQCGYCQSGQIMSAIALVAANTNPTDADIDAAMDGNVCRCATYGRVRAAIKDAAQSVRA</sequence>
<evidence type="ECO:0000256" key="2">
    <source>
        <dbReference type="ARBA" id="ARBA00022723"/>
    </source>
</evidence>
<dbReference type="InterPro" id="IPR002888">
    <property type="entry name" value="2Fe-2S-bd"/>
</dbReference>
<comment type="caution">
    <text evidence="7">The sequence shown here is derived from an EMBL/GenBank/DDBJ whole genome shotgun (WGS) entry which is preliminary data.</text>
</comment>
<dbReference type="Gene3D" id="1.10.150.120">
    <property type="entry name" value="[2Fe-2S]-binding domain"/>
    <property type="match status" value="1"/>
</dbReference>
<evidence type="ECO:0000259" key="6">
    <source>
        <dbReference type="PROSITE" id="PS51085"/>
    </source>
</evidence>
<dbReference type="GO" id="GO:0016491">
    <property type="term" value="F:oxidoreductase activity"/>
    <property type="evidence" value="ECO:0007669"/>
    <property type="project" value="UniProtKB-KW"/>
</dbReference>
<dbReference type="PANTHER" id="PTHR44379">
    <property type="entry name" value="OXIDOREDUCTASE WITH IRON-SULFUR SUBUNIT"/>
    <property type="match status" value="1"/>
</dbReference>
<dbReference type="InterPro" id="IPR001041">
    <property type="entry name" value="2Fe-2S_ferredoxin-type"/>
</dbReference>
<dbReference type="InterPro" id="IPR036010">
    <property type="entry name" value="2Fe-2S_ferredoxin-like_sf"/>
</dbReference>
<evidence type="ECO:0000256" key="3">
    <source>
        <dbReference type="ARBA" id="ARBA00023002"/>
    </source>
</evidence>
<keyword evidence="8" id="KW-1185">Reference proteome</keyword>
<accession>A0A418VQ96</accession>